<feature type="compositionally biased region" description="Low complexity" evidence="2">
    <location>
        <begin position="54"/>
        <end position="63"/>
    </location>
</feature>
<feature type="compositionally biased region" description="Pro residues" evidence="2">
    <location>
        <begin position="64"/>
        <end position="81"/>
    </location>
</feature>
<dbReference type="GO" id="GO:0005524">
    <property type="term" value="F:ATP binding"/>
    <property type="evidence" value="ECO:0007669"/>
    <property type="project" value="InterPro"/>
</dbReference>
<dbReference type="CDD" id="cd01131">
    <property type="entry name" value="PilT"/>
    <property type="match status" value="1"/>
</dbReference>
<evidence type="ECO:0000256" key="1">
    <source>
        <dbReference type="ARBA" id="ARBA00006611"/>
    </source>
</evidence>
<dbReference type="InterPro" id="IPR001482">
    <property type="entry name" value="T2SS/T4SS_dom"/>
</dbReference>
<dbReference type="InterPro" id="IPR006321">
    <property type="entry name" value="PilT/PilU"/>
</dbReference>
<accession>A0A852YKV6</accession>
<dbReference type="PROSITE" id="PS00662">
    <property type="entry name" value="T2SP_E"/>
    <property type="match status" value="1"/>
</dbReference>
<dbReference type="SMART" id="SM00382">
    <property type="entry name" value="AAA"/>
    <property type="match status" value="1"/>
</dbReference>
<dbReference type="GO" id="GO:0016887">
    <property type="term" value="F:ATP hydrolysis activity"/>
    <property type="evidence" value="ECO:0007669"/>
    <property type="project" value="InterPro"/>
</dbReference>
<sequence>MEKPVYDIPLSDVGGGVPFSTPPVPPADKNLFTSPPPTMTPDGDPVSGAAQGTPSAAFASPPGSAAPPAPAPETVFPPPMPAAGATPGSFPAPAAGAAFDFEAAPPPAGRVFDLVDAPAPSVPATDAPAPVFDLSDVAAPASESPFDAPAPSSAPVLDLDAPDFGGADFSFESFAAPAPAAAASHSVDDVAPAAAPLDLDAAFFASASAPSAPTAPEAAGSVLDLDAPAEAAPAVDDSAIDLGAPESLAPTAPAIDLDAVLRAPAPAESAFAPAAAAEAPAFAEPTPTAVVDAPAPDAFSAISFDDVAEPATVAYDFPTAPVDTAEAPAPTQLLDTVAVADSPADVAPSAAEIDEIAALNPGAGTPDAQLIAALQQVLLSGASDLHVASGAAPMLRVDGGLSPIPGYDVWDRAEVRDRLYSLLSEDYQKKFEEVLELDFAYTLSANARFRVNFYQDRGSMGAAFRIIPTHIKTLRELGIGEEVGSFSTLPRGLVLVTGPTGSGKSTTLAAMIDLVNETRRDHVVTVEDPIEFMHKNKKSLINQREVGRDTHSFGNALKHVLRQDPDVILIGELRDLETISIALTAAETGHLVFATLHTQSAPTTIDRVIDVFPPHQQDQVRTQLAATLQGVVCQTLVKKAGGSGRAVATEVMFTTPAISNLVREGKTYQITSVLQSGASQGMHTMDQALAQLVNDGTITRSVAMEKSQDPETLERLITRVDMNAVGTEGGFVSLDFTDYGDQKGRH</sequence>
<dbReference type="InterPro" id="IPR050921">
    <property type="entry name" value="T4SS_GSP_E_ATPase"/>
</dbReference>
<dbReference type="InterPro" id="IPR027417">
    <property type="entry name" value="P-loop_NTPase"/>
</dbReference>
<keyword evidence="5" id="KW-1185">Reference proteome</keyword>
<dbReference type="InterPro" id="IPR003593">
    <property type="entry name" value="AAA+_ATPase"/>
</dbReference>
<comment type="similarity">
    <text evidence="1">Belongs to the GSP E family.</text>
</comment>
<dbReference type="Gene3D" id="3.40.50.300">
    <property type="entry name" value="P-loop containing nucleotide triphosphate hydrolases"/>
    <property type="match status" value="1"/>
</dbReference>
<gene>
    <name evidence="4" type="ORF">BJ979_003303</name>
</gene>
<name>A0A852YKV6_9MICO</name>
<feature type="domain" description="Bacterial type II secretion system protein E" evidence="3">
    <location>
        <begin position="561"/>
        <end position="575"/>
    </location>
</feature>
<organism evidence="4 5">
    <name type="scientific">Schumannella luteola</name>
    <dbReference type="NCBI Taxonomy" id="472059"/>
    <lineage>
        <taxon>Bacteria</taxon>
        <taxon>Bacillati</taxon>
        <taxon>Actinomycetota</taxon>
        <taxon>Actinomycetes</taxon>
        <taxon>Micrococcales</taxon>
        <taxon>Microbacteriaceae</taxon>
        <taxon>Schumannella</taxon>
    </lineage>
</organism>
<dbReference type="AlphaFoldDB" id="A0A852YKV6"/>
<reference evidence="4 5" key="1">
    <citation type="submission" date="2020-07" db="EMBL/GenBank/DDBJ databases">
        <title>Sequencing the genomes of 1000 actinobacteria strains.</title>
        <authorList>
            <person name="Klenk H.-P."/>
        </authorList>
    </citation>
    <scope>NUCLEOTIDE SEQUENCE [LARGE SCALE GENOMIC DNA]</scope>
    <source>
        <strain evidence="4 5">DSM 23141</strain>
    </source>
</reference>
<dbReference type="PANTHER" id="PTHR30486">
    <property type="entry name" value="TWITCHING MOTILITY PROTEIN PILT"/>
    <property type="match status" value="1"/>
</dbReference>
<evidence type="ECO:0000313" key="4">
    <source>
        <dbReference type="EMBL" id="NYH00678.1"/>
    </source>
</evidence>
<proteinExistence type="inferred from homology"/>
<dbReference type="RefSeq" id="WP_281360929.1">
    <property type="nucleotide sequence ID" value="NZ_JACBZY010000001.1"/>
</dbReference>
<dbReference type="SUPFAM" id="SSF52540">
    <property type="entry name" value="P-loop containing nucleoside triphosphate hydrolases"/>
    <property type="match status" value="1"/>
</dbReference>
<evidence type="ECO:0000313" key="5">
    <source>
        <dbReference type="Proteomes" id="UP000553888"/>
    </source>
</evidence>
<dbReference type="Proteomes" id="UP000553888">
    <property type="component" value="Unassembled WGS sequence"/>
</dbReference>
<evidence type="ECO:0000256" key="2">
    <source>
        <dbReference type="SAM" id="MobiDB-lite"/>
    </source>
</evidence>
<protein>
    <submittedName>
        <fullName evidence="4">Twitching motility protein PilT</fullName>
    </submittedName>
</protein>
<feature type="region of interest" description="Disordered" evidence="2">
    <location>
        <begin position="1"/>
        <end position="88"/>
    </location>
</feature>
<evidence type="ECO:0000259" key="3">
    <source>
        <dbReference type="PROSITE" id="PS00662"/>
    </source>
</evidence>
<dbReference type="EMBL" id="JACBZY010000001">
    <property type="protein sequence ID" value="NYH00678.1"/>
    <property type="molecule type" value="Genomic_DNA"/>
</dbReference>
<dbReference type="Pfam" id="PF00437">
    <property type="entry name" value="T2SSE"/>
    <property type="match status" value="1"/>
</dbReference>
<dbReference type="Gene3D" id="3.30.450.90">
    <property type="match status" value="1"/>
</dbReference>
<dbReference type="NCBIfam" id="TIGR01420">
    <property type="entry name" value="pilT_fam"/>
    <property type="match status" value="1"/>
</dbReference>
<comment type="caution">
    <text evidence="4">The sequence shown here is derived from an EMBL/GenBank/DDBJ whole genome shotgun (WGS) entry which is preliminary data.</text>
</comment>